<gene>
    <name evidence="2" type="ORF">H0E82_01615</name>
</gene>
<accession>A0A7Z0TYS6</accession>
<evidence type="ECO:0000313" key="3">
    <source>
        <dbReference type="Proteomes" id="UP000589896"/>
    </source>
</evidence>
<dbReference type="EMBL" id="JACCJZ010000004">
    <property type="protein sequence ID" value="NYZ61463.1"/>
    <property type="molecule type" value="Genomic_DNA"/>
</dbReference>
<sequence length="184" mass="19832">MIPSDDRRPSGHHAPSATPWPGLSAHDTLTVPVCGPDWALPCGERIVDGLVFVPKAELHITLAGRDAIAAIRARHGGPGAETLLRSAFAACDWRYRRTRRFLRLRRPQPPGPDAGSIIELLELPGLATFYRALADTGTPRPVPPAHVTLWTHARPQGIGVADSDALAALCVREVSLDELGLTRI</sequence>
<comment type="caution">
    <text evidence="2">The sequence shown here is derived from an EMBL/GenBank/DDBJ whole genome shotgun (WGS) entry which is preliminary data.</text>
</comment>
<name>A0A7Z0TYS6_9GAMM</name>
<proteinExistence type="predicted"/>
<keyword evidence="3" id="KW-1185">Reference proteome</keyword>
<dbReference type="AlphaFoldDB" id="A0A7Z0TYS6"/>
<evidence type="ECO:0000313" key="2">
    <source>
        <dbReference type="EMBL" id="NYZ61463.1"/>
    </source>
</evidence>
<dbReference type="RefSeq" id="WP_180543226.1">
    <property type="nucleotide sequence ID" value="NZ_JACCJZ010000004.1"/>
</dbReference>
<protein>
    <submittedName>
        <fullName evidence="2">Uncharacterized protein</fullName>
    </submittedName>
</protein>
<organism evidence="2 3">
    <name type="scientific">Luteimonas deserti</name>
    <dbReference type="NCBI Taxonomy" id="2752306"/>
    <lineage>
        <taxon>Bacteria</taxon>
        <taxon>Pseudomonadati</taxon>
        <taxon>Pseudomonadota</taxon>
        <taxon>Gammaproteobacteria</taxon>
        <taxon>Lysobacterales</taxon>
        <taxon>Lysobacteraceae</taxon>
        <taxon>Luteimonas</taxon>
    </lineage>
</organism>
<reference evidence="2 3" key="1">
    <citation type="submission" date="2020-07" db="EMBL/GenBank/DDBJ databases">
        <title>isolation of Luteimonas sp. SJ-16.</title>
        <authorList>
            <person name="Huang X.-X."/>
            <person name="Xu L."/>
            <person name="Sun J.-Q."/>
        </authorList>
    </citation>
    <scope>NUCLEOTIDE SEQUENCE [LARGE SCALE GENOMIC DNA]</scope>
    <source>
        <strain evidence="2 3">SJ-16</strain>
    </source>
</reference>
<dbReference type="Proteomes" id="UP000589896">
    <property type="component" value="Unassembled WGS sequence"/>
</dbReference>
<evidence type="ECO:0000256" key="1">
    <source>
        <dbReference type="SAM" id="MobiDB-lite"/>
    </source>
</evidence>
<feature type="region of interest" description="Disordered" evidence="1">
    <location>
        <begin position="1"/>
        <end position="22"/>
    </location>
</feature>